<dbReference type="PANTHER" id="PTHR11228:SF7">
    <property type="entry name" value="PQQA PEPTIDE CYCLASE"/>
    <property type="match status" value="1"/>
</dbReference>
<dbReference type="Pfam" id="PF04055">
    <property type="entry name" value="Radical_SAM"/>
    <property type="match status" value="1"/>
</dbReference>
<evidence type="ECO:0000313" key="8">
    <source>
        <dbReference type="Proteomes" id="UP000319771"/>
    </source>
</evidence>
<reference evidence="7 8" key="1">
    <citation type="journal article" date="2019" name="Nat. Microbiol.">
        <title>Mediterranean grassland soil C-N compound turnover is dependent on rainfall and depth, and is mediated by genomically divergent microorganisms.</title>
        <authorList>
            <person name="Diamond S."/>
            <person name="Andeer P.F."/>
            <person name="Li Z."/>
            <person name="Crits-Christoph A."/>
            <person name="Burstein D."/>
            <person name="Anantharaman K."/>
            <person name="Lane K.R."/>
            <person name="Thomas B.C."/>
            <person name="Pan C."/>
            <person name="Northen T.R."/>
            <person name="Banfield J.F."/>
        </authorList>
    </citation>
    <scope>NUCLEOTIDE SEQUENCE [LARGE SCALE GENOMIC DNA]</scope>
    <source>
        <strain evidence="7">WS_11</strain>
    </source>
</reference>
<keyword evidence="2" id="KW-0479">Metal-binding</keyword>
<evidence type="ECO:0000256" key="1">
    <source>
        <dbReference type="ARBA" id="ARBA00022691"/>
    </source>
</evidence>
<evidence type="ECO:0000256" key="5">
    <source>
        <dbReference type="SAM" id="MobiDB-lite"/>
    </source>
</evidence>
<dbReference type="InterPro" id="IPR058240">
    <property type="entry name" value="rSAM_sf"/>
</dbReference>
<dbReference type="CDD" id="cd01335">
    <property type="entry name" value="Radical_SAM"/>
    <property type="match status" value="1"/>
</dbReference>
<keyword evidence="3" id="KW-0408">Iron</keyword>
<dbReference type="InterPro" id="IPR007197">
    <property type="entry name" value="rSAM"/>
</dbReference>
<dbReference type="InterPro" id="IPR013785">
    <property type="entry name" value="Aldolase_TIM"/>
</dbReference>
<protein>
    <submittedName>
        <fullName evidence="7">Radical SAM protein</fullName>
    </submittedName>
</protein>
<dbReference type="SUPFAM" id="SSF102114">
    <property type="entry name" value="Radical SAM enzymes"/>
    <property type="match status" value="1"/>
</dbReference>
<organism evidence="7 8">
    <name type="scientific">Eiseniibacteriota bacterium</name>
    <dbReference type="NCBI Taxonomy" id="2212470"/>
    <lineage>
        <taxon>Bacteria</taxon>
        <taxon>Candidatus Eiseniibacteriota</taxon>
    </lineage>
</organism>
<evidence type="ECO:0000259" key="6">
    <source>
        <dbReference type="PROSITE" id="PS51918"/>
    </source>
</evidence>
<dbReference type="GO" id="GO:0051536">
    <property type="term" value="F:iron-sulfur cluster binding"/>
    <property type="evidence" value="ECO:0007669"/>
    <property type="project" value="UniProtKB-KW"/>
</dbReference>
<dbReference type="Gene3D" id="3.20.20.70">
    <property type="entry name" value="Aldolase class I"/>
    <property type="match status" value="1"/>
</dbReference>
<dbReference type="InterPro" id="IPR050377">
    <property type="entry name" value="Radical_SAM_PqqE_MftC-like"/>
</dbReference>
<gene>
    <name evidence="7" type="ORF">E6K81_01005</name>
</gene>
<evidence type="ECO:0000256" key="4">
    <source>
        <dbReference type="ARBA" id="ARBA00023014"/>
    </source>
</evidence>
<dbReference type="AlphaFoldDB" id="A0A538UE61"/>
<dbReference type="Proteomes" id="UP000319771">
    <property type="component" value="Unassembled WGS sequence"/>
</dbReference>
<dbReference type="PROSITE" id="PS51918">
    <property type="entry name" value="RADICAL_SAM"/>
    <property type="match status" value="1"/>
</dbReference>
<evidence type="ECO:0000313" key="7">
    <source>
        <dbReference type="EMBL" id="TMQ74166.1"/>
    </source>
</evidence>
<feature type="domain" description="Radical SAM core" evidence="6">
    <location>
        <begin position="43"/>
        <end position="258"/>
    </location>
</feature>
<sequence length="323" mass="34425">MKPHTGSPTGSPAAPPAGVSPAASAAPSPAGSAAPEPARYPAQPLDHLDALWIQVAGTLCNLACTHCFVSCGPGDDRHALMARDEVRSRVAEALPLGVKEFYFTGGEPFVHPELMEILGDTLVHGPCTVLTNGTLLPEARARALGVLAARARYSLEIRVSLDGPRAEEHDRFRGAGAFDRAIAGLLTLTRHRLLPIVTVTHNTDEDEQYFRERYRAMLRAAGLKRPRLKVLPMFRLGREATRTRGYQAAETLAGLSPEAFDPHRLQCASCRAVTSQGVFVCPLLVDEPGGRMGARLADALGPFVLAHGACSTCYATGMTCANG</sequence>
<proteinExistence type="predicted"/>
<dbReference type="GO" id="GO:0046872">
    <property type="term" value="F:metal ion binding"/>
    <property type="evidence" value="ECO:0007669"/>
    <property type="project" value="UniProtKB-KW"/>
</dbReference>
<dbReference type="PANTHER" id="PTHR11228">
    <property type="entry name" value="RADICAL SAM DOMAIN PROTEIN"/>
    <property type="match status" value="1"/>
</dbReference>
<dbReference type="GO" id="GO:0006783">
    <property type="term" value="P:heme biosynthetic process"/>
    <property type="evidence" value="ECO:0007669"/>
    <property type="project" value="TreeGrafter"/>
</dbReference>
<feature type="compositionally biased region" description="Low complexity" evidence="5">
    <location>
        <begin position="1"/>
        <end position="37"/>
    </location>
</feature>
<evidence type="ECO:0000256" key="3">
    <source>
        <dbReference type="ARBA" id="ARBA00023004"/>
    </source>
</evidence>
<accession>A0A538UE61</accession>
<name>A0A538UE61_UNCEI</name>
<keyword evidence="4" id="KW-0411">Iron-sulfur</keyword>
<dbReference type="SFLD" id="SFLDG01067">
    <property type="entry name" value="SPASM/twitch_domain_containing"/>
    <property type="match status" value="1"/>
</dbReference>
<feature type="region of interest" description="Disordered" evidence="5">
    <location>
        <begin position="1"/>
        <end position="38"/>
    </location>
</feature>
<keyword evidence="1" id="KW-0949">S-adenosyl-L-methionine</keyword>
<comment type="caution">
    <text evidence="7">The sequence shown here is derived from an EMBL/GenBank/DDBJ whole genome shotgun (WGS) entry which is preliminary data.</text>
</comment>
<dbReference type="GO" id="GO:0003824">
    <property type="term" value="F:catalytic activity"/>
    <property type="evidence" value="ECO:0007669"/>
    <property type="project" value="InterPro"/>
</dbReference>
<evidence type="ECO:0000256" key="2">
    <source>
        <dbReference type="ARBA" id="ARBA00022723"/>
    </source>
</evidence>
<dbReference type="SFLD" id="SFLDS00029">
    <property type="entry name" value="Radical_SAM"/>
    <property type="match status" value="1"/>
</dbReference>
<dbReference type="EMBL" id="VBPB01000009">
    <property type="protein sequence ID" value="TMQ74166.1"/>
    <property type="molecule type" value="Genomic_DNA"/>
</dbReference>